<dbReference type="Gene3D" id="2.130.10.10">
    <property type="entry name" value="YVTN repeat-like/Quinoprotein amine dehydrogenase"/>
    <property type="match status" value="1"/>
</dbReference>
<sequence length="439" mass="47730">MRQLCTGGMILGCLLAAWPLPADDWPQWMGPQRDNVWRETGIVESIPAGGLPVVWRTPVEGGYSGPAIANGRVFVMDYVRTAGDAKNDPNTRATLQGTERVLCLSEKDGQILWKHEYDCPYDISYPAGPRCTPTVDGDLVYTLGAEGNLLCLDAATGAVKWSKQFQKDYGAKAPHWGHSAHPLVYGDLLICVVGGEGSVAVAFDKKTGEEKWKALSAKEQGYCPPTIIHYADRDELLIWDAERLNGMNPLTGELLWSHDIPSGFGMAIMAPQLAGDQLFASAIGPAGGLFRLRDSDPKIEPVWLGTPKTGVSCANSTPFLQDGVIYGVDCRSGGLRAVDIKDGAWLWETYAPTTGDHRAGHGTAFLVKQGDRFWLFSETGDLILAKLSPEKYEELGRTHVLEPTGEAFGRSVVWTAPAFANGCCFVRNDKEVVCVSLKK</sequence>
<evidence type="ECO:0000256" key="1">
    <source>
        <dbReference type="SAM" id="SignalP"/>
    </source>
</evidence>
<dbReference type="InterPro" id="IPR018391">
    <property type="entry name" value="PQQ_b-propeller_rpt"/>
</dbReference>
<dbReference type="Pfam" id="PF13360">
    <property type="entry name" value="PQQ_2"/>
    <property type="match status" value="1"/>
</dbReference>
<dbReference type="PANTHER" id="PTHR34512:SF30">
    <property type="entry name" value="OUTER MEMBRANE PROTEIN ASSEMBLY FACTOR BAMB"/>
    <property type="match status" value="1"/>
</dbReference>
<dbReference type="RefSeq" id="WP_245764687.1">
    <property type="nucleotide sequence ID" value="NZ_FOQD01000018.1"/>
</dbReference>
<dbReference type="Proteomes" id="UP000199518">
    <property type="component" value="Unassembled WGS sequence"/>
</dbReference>
<keyword evidence="1" id="KW-0732">Signal</keyword>
<dbReference type="InterPro" id="IPR011047">
    <property type="entry name" value="Quinoprotein_ADH-like_sf"/>
</dbReference>
<gene>
    <name evidence="3" type="ORF">SAMN05421753_11837</name>
</gene>
<dbReference type="EMBL" id="FOQD01000018">
    <property type="protein sequence ID" value="SFJ31444.1"/>
    <property type="molecule type" value="Genomic_DNA"/>
</dbReference>
<evidence type="ECO:0000313" key="4">
    <source>
        <dbReference type="Proteomes" id="UP000199518"/>
    </source>
</evidence>
<evidence type="ECO:0000259" key="2">
    <source>
        <dbReference type="Pfam" id="PF13360"/>
    </source>
</evidence>
<dbReference type="PANTHER" id="PTHR34512">
    <property type="entry name" value="CELL SURFACE PROTEIN"/>
    <property type="match status" value="1"/>
</dbReference>
<name>A0A1I3QAY9_9PLAN</name>
<protein>
    <submittedName>
        <fullName evidence="3">Outer membrane protein assembly factor BamB, contains PQQ-like beta-propeller repeat</fullName>
    </submittedName>
</protein>
<dbReference type="Gene3D" id="2.40.10.480">
    <property type="match status" value="1"/>
</dbReference>
<evidence type="ECO:0000313" key="3">
    <source>
        <dbReference type="EMBL" id="SFJ31444.1"/>
    </source>
</evidence>
<dbReference type="STRING" id="1576369.SAMN05421753_11837"/>
<dbReference type="InterPro" id="IPR002372">
    <property type="entry name" value="PQQ_rpt_dom"/>
</dbReference>
<dbReference type="AlphaFoldDB" id="A0A1I3QAY9"/>
<feature type="signal peptide" evidence="1">
    <location>
        <begin position="1"/>
        <end position="22"/>
    </location>
</feature>
<dbReference type="SUPFAM" id="SSF50998">
    <property type="entry name" value="Quinoprotein alcohol dehydrogenase-like"/>
    <property type="match status" value="1"/>
</dbReference>
<reference evidence="4" key="1">
    <citation type="submission" date="2016-10" db="EMBL/GenBank/DDBJ databases">
        <authorList>
            <person name="Varghese N."/>
            <person name="Submissions S."/>
        </authorList>
    </citation>
    <scope>NUCLEOTIDE SEQUENCE [LARGE SCALE GENOMIC DNA]</scope>
    <source>
        <strain evidence="4">DSM 26348</strain>
    </source>
</reference>
<feature type="chain" id="PRO_5011521368" evidence="1">
    <location>
        <begin position="23"/>
        <end position="439"/>
    </location>
</feature>
<keyword evidence="4" id="KW-1185">Reference proteome</keyword>
<accession>A0A1I3QAY9</accession>
<organism evidence="3 4">
    <name type="scientific">Planctomicrobium piriforme</name>
    <dbReference type="NCBI Taxonomy" id="1576369"/>
    <lineage>
        <taxon>Bacteria</taxon>
        <taxon>Pseudomonadati</taxon>
        <taxon>Planctomycetota</taxon>
        <taxon>Planctomycetia</taxon>
        <taxon>Planctomycetales</taxon>
        <taxon>Planctomycetaceae</taxon>
        <taxon>Planctomicrobium</taxon>
    </lineage>
</organism>
<dbReference type="SMART" id="SM00564">
    <property type="entry name" value="PQQ"/>
    <property type="match status" value="4"/>
</dbReference>
<proteinExistence type="predicted"/>
<feature type="domain" description="Pyrrolo-quinoline quinone repeat" evidence="2">
    <location>
        <begin position="99"/>
        <end position="348"/>
    </location>
</feature>
<dbReference type="InterPro" id="IPR015943">
    <property type="entry name" value="WD40/YVTN_repeat-like_dom_sf"/>
</dbReference>